<accession>A0AC34RRP7</accession>
<evidence type="ECO:0000313" key="2">
    <source>
        <dbReference type="WBParaSite" id="JU765_v2.g9566.t1"/>
    </source>
</evidence>
<sequence>MIFTLKLAFDKKSFMIHYGEDEQFVDGTNKDVLFFEIYDGKLSINDGTENFTTNLKPIDNGNGKLAQPFKLTGKNITNFLKFQFEVGTIGFAPSLDPKNAKSQTAGFFESAQNYLIIEGVILVVVAAVGGGLAWYFCRKERAIKNQAVTPIQIKVEPRTETKTEIKTTKEEKKAKKEGKR</sequence>
<protein>
    <submittedName>
        <fullName evidence="2">Uncharacterized protein</fullName>
    </submittedName>
</protein>
<reference evidence="2" key="1">
    <citation type="submission" date="2022-11" db="UniProtKB">
        <authorList>
            <consortium name="WormBaseParasite"/>
        </authorList>
    </citation>
    <scope>IDENTIFICATION</scope>
</reference>
<evidence type="ECO:0000313" key="1">
    <source>
        <dbReference type="Proteomes" id="UP000887576"/>
    </source>
</evidence>
<dbReference type="WBParaSite" id="JU765_v2.g9566.t1">
    <property type="protein sequence ID" value="JU765_v2.g9566.t1"/>
    <property type="gene ID" value="JU765_v2.g9566"/>
</dbReference>
<proteinExistence type="predicted"/>
<organism evidence="1 2">
    <name type="scientific">Panagrolaimus sp. JU765</name>
    <dbReference type="NCBI Taxonomy" id="591449"/>
    <lineage>
        <taxon>Eukaryota</taxon>
        <taxon>Metazoa</taxon>
        <taxon>Ecdysozoa</taxon>
        <taxon>Nematoda</taxon>
        <taxon>Chromadorea</taxon>
        <taxon>Rhabditida</taxon>
        <taxon>Tylenchina</taxon>
        <taxon>Panagrolaimomorpha</taxon>
        <taxon>Panagrolaimoidea</taxon>
        <taxon>Panagrolaimidae</taxon>
        <taxon>Panagrolaimus</taxon>
    </lineage>
</organism>
<dbReference type="Proteomes" id="UP000887576">
    <property type="component" value="Unplaced"/>
</dbReference>
<name>A0AC34RRP7_9BILA</name>